<reference evidence="4 5" key="1">
    <citation type="journal article" date="2010" name="J. Bacteriol.">
        <title>Genome sequence of Lentisphaera araneosa HTCC2155T, the type species of the order Lentisphaerales in the phylum Lentisphaerae.</title>
        <authorList>
            <person name="Thrash J.C."/>
            <person name="Cho J.C."/>
            <person name="Vergin K.L."/>
            <person name="Morris R.M."/>
            <person name="Giovannoni S.J."/>
        </authorList>
    </citation>
    <scope>NUCLEOTIDE SEQUENCE [LARGE SCALE GENOMIC DNA]</scope>
    <source>
        <strain evidence="4 5">HTCC2155</strain>
    </source>
</reference>
<dbReference type="InterPro" id="IPR010496">
    <property type="entry name" value="AL/BT2_dom"/>
</dbReference>
<evidence type="ECO:0000313" key="5">
    <source>
        <dbReference type="Proteomes" id="UP000004947"/>
    </source>
</evidence>
<evidence type="ECO:0000313" key="4">
    <source>
        <dbReference type="EMBL" id="EDM29157.1"/>
    </source>
</evidence>
<comment type="caution">
    <text evidence="4">The sequence shown here is derived from an EMBL/GenBank/DDBJ whole genome shotgun (WGS) entry which is preliminary data.</text>
</comment>
<dbReference type="Pfam" id="PF06439">
    <property type="entry name" value="3keto-disac_hyd"/>
    <property type="match status" value="1"/>
</dbReference>
<feature type="region of interest" description="Disordered" evidence="1">
    <location>
        <begin position="303"/>
        <end position="328"/>
    </location>
</feature>
<evidence type="ECO:0000259" key="3">
    <source>
        <dbReference type="Pfam" id="PF06439"/>
    </source>
</evidence>
<dbReference type="Proteomes" id="UP000004947">
    <property type="component" value="Unassembled WGS sequence"/>
</dbReference>
<dbReference type="PANTHER" id="PTHR33546:SF1">
    <property type="entry name" value="LARGE, MULTIFUNCTIONAL SECRETED PROTEIN"/>
    <property type="match status" value="1"/>
</dbReference>
<dbReference type="STRING" id="313628.LNTAR_22244"/>
<organism evidence="4 5">
    <name type="scientific">Lentisphaera araneosa HTCC2155</name>
    <dbReference type="NCBI Taxonomy" id="313628"/>
    <lineage>
        <taxon>Bacteria</taxon>
        <taxon>Pseudomonadati</taxon>
        <taxon>Lentisphaerota</taxon>
        <taxon>Lentisphaeria</taxon>
        <taxon>Lentisphaerales</taxon>
        <taxon>Lentisphaeraceae</taxon>
        <taxon>Lentisphaera</taxon>
    </lineage>
</organism>
<feature type="domain" description="3-keto-alpha-glucoside-1,2-lyase/3-keto-2-hydroxy-glucal hydratase" evidence="3">
    <location>
        <begin position="159"/>
        <end position="339"/>
    </location>
</feature>
<feature type="chain" id="PRO_5002694295" evidence="2">
    <location>
        <begin position="18"/>
        <end position="342"/>
    </location>
</feature>
<dbReference type="AlphaFoldDB" id="A6DG40"/>
<dbReference type="Gene3D" id="2.60.120.560">
    <property type="entry name" value="Exo-inulinase, domain 1"/>
    <property type="match status" value="1"/>
</dbReference>
<gene>
    <name evidence="4" type="ORF">LNTAR_22244</name>
</gene>
<evidence type="ECO:0000256" key="2">
    <source>
        <dbReference type="SAM" id="SignalP"/>
    </source>
</evidence>
<dbReference type="GO" id="GO:0016787">
    <property type="term" value="F:hydrolase activity"/>
    <property type="evidence" value="ECO:0007669"/>
    <property type="project" value="InterPro"/>
</dbReference>
<dbReference type="EMBL" id="ABCK01000002">
    <property type="protein sequence ID" value="EDM29157.1"/>
    <property type="molecule type" value="Genomic_DNA"/>
</dbReference>
<protein>
    <submittedName>
        <fullName evidence="4">Putative large multi-functional protein</fullName>
    </submittedName>
</protein>
<feature type="signal peptide" evidence="2">
    <location>
        <begin position="1"/>
        <end position="17"/>
    </location>
</feature>
<accession>A6DG40</accession>
<dbReference type="eggNOG" id="COG2010">
    <property type="taxonomic scope" value="Bacteria"/>
</dbReference>
<dbReference type="OrthoDB" id="176168at2"/>
<keyword evidence="5" id="KW-1185">Reference proteome</keyword>
<name>A6DG40_9BACT</name>
<evidence type="ECO:0000256" key="1">
    <source>
        <dbReference type="SAM" id="MobiDB-lite"/>
    </source>
</evidence>
<sequence length="342" mass="38369">MKYLGILLFLLSTYSIAQDKGIWTDPALVQELTDYQIQGDYRAASYGAQVIALGDNYYSAVVYKGGLPGDGWDEKNKTILDGKQEGDSVEFKSSKAPKKYYAPKAEQFSPVKKFPPKGQQQASGSIVKNVFEITLKGEKFELKKINRTSPTMGAKAPEGAVVLFDGSNIEAFTKGRIDAKTKTLHTDARDLYTKEKFNNYTLHIEFMTPYMPSYRGAKRGNSGIYHVWDYELQILDSYGLDGVHSECGGIYKTQAPRINMCFPPLTWQTYDVEFTNSVFKNGKKIKSAFITVKHNGVLIHDNTEIPAKTGGSRKTPEGQPGPFRLQGHGNKIQYRNIWLIKK</sequence>
<dbReference type="RefSeq" id="WP_007276887.1">
    <property type="nucleotide sequence ID" value="NZ_ABCK01000002.1"/>
</dbReference>
<proteinExistence type="predicted"/>
<keyword evidence="2" id="KW-0732">Signal</keyword>
<dbReference type="PANTHER" id="PTHR33546">
    <property type="entry name" value="LARGE, MULTIFUNCTIONAL SECRETED PROTEIN-RELATED"/>
    <property type="match status" value="1"/>
</dbReference>